<accession>A0ABW2FFY9</accession>
<dbReference type="Gene3D" id="3.40.30.10">
    <property type="entry name" value="Glutaredoxin"/>
    <property type="match status" value="1"/>
</dbReference>
<dbReference type="Proteomes" id="UP001596378">
    <property type="component" value="Unassembled WGS sequence"/>
</dbReference>
<name>A0ABW2FFY9_9BACL</name>
<dbReference type="Pfam" id="PF13192">
    <property type="entry name" value="Thioredoxin_3"/>
    <property type="match status" value="1"/>
</dbReference>
<sequence length="91" mass="10177">MLIEVVAAGPGCSICQKALKLVKQAAEEFPQIEIRELNVVDQFERLQELNIFSAGAILMNGKTEFVSLPSPAKLRERMHELLLKSENNPQN</sequence>
<proteinExistence type="predicted"/>
<evidence type="ECO:0000313" key="3">
    <source>
        <dbReference type="Proteomes" id="UP001596378"/>
    </source>
</evidence>
<dbReference type="EMBL" id="JBHTAI010000020">
    <property type="protein sequence ID" value="MFC7152061.1"/>
    <property type="molecule type" value="Genomic_DNA"/>
</dbReference>
<reference evidence="3" key="1">
    <citation type="journal article" date="2019" name="Int. J. Syst. Evol. Microbiol.">
        <title>The Global Catalogue of Microorganisms (GCM) 10K type strain sequencing project: providing services to taxonomists for standard genome sequencing and annotation.</title>
        <authorList>
            <consortium name="The Broad Institute Genomics Platform"/>
            <consortium name="The Broad Institute Genome Sequencing Center for Infectious Disease"/>
            <person name="Wu L."/>
            <person name="Ma J."/>
        </authorList>
    </citation>
    <scope>NUCLEOTIDE SEQUENCE [LARGE SCALE GENOMIC DNA]</scope>
    <source>
        <strain evidence="3">KCTC 12907</strain>
    </source>
</reference>
<protein>
    <submittedName>
        <fullName evidence="2">Thioredoxin family protein</fullName>
    </submittedName>
</protein>
<dbReference type="InterPro" id="IPR036249">
    <property type="entry name" value="Thioredoxin-like_sf"/>
</dbReference>
<comment type="caution">
    <text evidence="2">The sequence shown here is derived from an EMBL/GenBank/DDBJ whole genome shotgun (WGS) entry which is preliminary data.</text>
</comment>
<dbReference type="SUPFAM" id="SSF52833">
    <property type="entry name" value="Thioredoxin-like"/>
    <property type="match status" value="1"/>
</dbReference>
<organism evidence="2 3">
    <name type="scientific">Cohnella cellulosilytica</name>
    <dbReference type="NCBI Taxonomy" id="986710"/>
    <lineage>
        <taxon>Bacteria</taxon>
        <taxon>Bacillati</taxon>
        <taxon>Bacillota</taxon>
        <taxon>Bacilli</taxon>
        <taxon>Bacillales</taxon>
        <taxon>Paenibacillaceae</taxon>
        <taxon>Cohnella</taxon>
    </lineage>
</organism>
<dbReference type="RefSeq" id="WP_378048587.1">
    <property type="nucleotide sequence ID" value="NZ_JBHMDN010000017.1"/>
</dbReference>
<feature type="domain" description="Thioredoxin-like fold" evidence="1">
    <location>
        <begin position="1"/>
        <end position="76"/>
    </location>
</feature>
<evidence type="ECO:0000313" key="2">
    <source>
        <dbReference type="EMBL" id="MFC7152061.1"/>
    </source>
</evidence>
<gene>
    <name evidence="2" type="ORF">ACFQMJ_26305</name>
</gene>
<evidence type="ECO:0000259" key="1">
    <source>
        <dbReference type="Pfam" id="PF13192"/>
    </source>
</evidence>
<dbReference type="InterPro" id="IPR012336">
    <property type="entry name" value="Thioredoxin-like_fold"/>
</dbReference>
<keyword evidence="3" id="KW-1185">Reference proteome</keyword>